<evidence type="ECO:0000313" key="1">
    <source>
        <dbReference type="EMBL" id="KAH6929157.1"/>
    </source>
</evidence>
<keyword evidence="2" id="KW-1185">Reference proteome</keyword>
<dbReference type="Proteomes" id="UP000821845">
    <property type="component" value="Chromosome 6"/>
</dbReference>
<name>A0ACB7S4Y9_HYAAI</name>
<organism evidence="1 2">
    <name type="scientific">Hyalomma asiaticum</name>
    <name type="common">Tick</name>
    <dbReference type="NCBI Taxonomy" id="266040"/>
    <lineage>
        <taxon>Eukaryota</taxon>
        <taxon>Metazoa</taxon>
        <taxon>Ecdysozoa</taxon>
        <taxon>Arthropoda</taxon>
        <taxon>Chelicerata</taxon>
        <taxon>Arachnida</taxon>
        <taxon>Acari</taxon>
        <taxon>Parasitiformes</taxon>
        <taxon>Ixodida</taxon>
        <taxon>Ixodoidea</taxon>
        <taxon>Ixodidae</taxon>
        <taxon>Hyalomminae</taxon>
        <taxon>Hyalomma</taxon>
    </lineage>
</organism>
<comment type="caution">
    <text evidence="1">The sequence shown here is derived from an EMBL/GenBank/DDBJ whole genome shotgun (WGS) entry which is preliminary data.</text>
</comment>
<accession>A0ACB7S4Y9</accession>
<gene>
    <name evidence="1" type="ORF">HPB50_023956</name>
</gene>
<protein>
    <submittedName>
        <fullName evidence="1">Uncharacterized protein</fullName>
    </submittedName>
</protein>
<dbReference type="EMBL" id="CM023486">
    <property type="protein sequence ID" value="KAH6929157.1"/>
    <property type="molecule type" value="Genomic_DNA"/>
</dbReference>
<reference evidence="1" key="1">
    <citation type="submission" date="2020-05" db="EMBL/GenBank/DDBJ databases">
        <title>Large-scale comparative analyses of tick genomes elucidate their genetic diversity and vector capacities.</title>
        <authorList>
            <person name="Jia N."/>
            <person name="Wang J."/>
            <person name="Shi W."/>
            <person name="Du L."/>
            <person name="Sun Y."/>
            <person name="Zhan W."/>
            <person name="Jiang J."/>
            <person name="Wang Q."/>
            <person name="Zhang B."/>
            <person name="Ji P."/>
            <person name="Sakyi L.B."/>
            <person name="Cui X."/>
            <person name="Yuan T."/>
            <person name="Jiang B."/>
            <person name="Yang W."/>
            <person name="Lam T.T.-Y."/>
            <person name="Chang Q."/>
            <person name="Ding S."/>
            <person name="Wang X."/>
            <person name="Zhu J."/>
            <person name="Ruan X."/>
            <person name="Zhao L."/>
            <person name="Wei J."/>
            <person name="Que T."/>
            <person name="Du C."/>
            <person name="Cheng J."/>
            <person name="Dai P."/>
            <person name="Han X."/>
            <person name="Huang E."/>
            <person name="Gao Y."/>
            <person name="Liu J."/>
            <person name="Shao H."/>
            <person name="Ye R."/>
            <person name="Li L."/>
            <person name="Wei W."/>
            <person name="Wang X."/>
            <person name="Wang C."/>
            <person name="Yang T."/>
            <person name="Huo Q."/>
            <person name="Li W."/>
            <person name="Guo W."/>
            <person name="Chen H."/>
            <person name="Zhou L."/>
            <person name="Ni X."/>
            <person name="Tian J."/>
            <person name="Zhou Y."/>
            <person name="Sheng Y."/>
            <person name="Liu T."/>
            <person name="Pan Y."/>
            <person name="Xia L."/>
            <person name="Li J."/>
            <person name="Zhao F."/>
            <person name="Cao W."/>
        </authorList>
    </citation>
    <scope>NUCLEOTIDE SEQUENCE</scope>
    <source>
        <strain evidence="1">Hyas-2018</strain>
    </source>
</reference>
<sequence>MSRLILEKRLFILSCVAETVDEVDEQKVLCPKDDQLKVKAPRGIVLLPRSLIRGDGFNGIAIAEPPTDTENDAAAEANPKSAESETCCSCSVGVVSPKACSVCSATTGLFIDYLESGRSKEGLVRIARGVCTFLKFASAGACANVIDMYKDELFYIAKNRKAPRAETCSVLFGSLCGPLTSDVHNWTVQISGPPSKRHLDEEVTSVRLFEQPPLRALRAS</sequence>
<evidence type="ECO:0000313" key="2">
    <source>
        <dbReference type="Proteomes" id="UP000821845"/>
    </source>
</evidence>
<proteinExistence type="predicted"/>